<dbReference type="PANTHER" id="PTHR30600">
    <property type="entry name" value="CYTOCHROME C PEROXIDASE-RELATED"/>
    <property type="match status" value="1"/>
</dbReference>
<reference evidence="7 8" key="1">
    <citation type="submission" date="2019-04" db="EMBL/GenBank/DDBJ databases">
        <authorList>
            <person name="Li Y."/>
            <person name="Wang J."/>
        </authorList>
    </citation>
    <scope>NUCLEOTIDE SEQUENCE [LARGE SCALE GENOMIC DNA]</scope>
    <source>
        <strain evidence="7 8">DSM 14668</strain>
    </source>
</reference>
<evidence type="ECO:0000256" key="2">
    <source>
        <dbReference type="ARBA" id="ARBA00022723"/>
    </source>
</evidence>
<accession>A0A4U1JE30</accession>
<dbReference type="GO" id="GO:0046872">
    <property type="term" value="F:metal ion binding"/>
    <property type="evidence" value="ECO:0007669"/>
    <property type="project" value="UniProtKB-KW"/>
</dbReference>
<keyword evidence="5" id="KW-0732">Signal</keyword>
<dbReference type="OrthoDB" id="9805202at2"/>
<feature type="chain" id="PRO_5020946959" description="Cytochrome c domain-containing protein" evidence="5">
    <location>
        <begin position="19"/>
        <end position="495"/>
    </location>
</feature>
<protein>
    <recommendedName>
        <fullName evidence="6">Cytochrome c domain-containing protein</fullName>
    </recommendedName>
</protein>
<organism evidence="7 8">
    <name type="scientific">Polyangium fumosum</name>
    <dbReference type="NCBI Taxonomy" id="889272"/>
    <lineage>
        <taxon>Bacteria</taxon>
        <taxon>Pseudomonadati</taxon>
        <taxon>Myxococcota</taxon>
        <taxon>Polyangia</taxon>
        <taxon>Polyangiales</taxon>
        <taxon>Polyangiaceae</taxon>
        <taxon>Polyangium</taxon>
    </lineage>
</organism>
<gene>
    <name evidence="7" type="ORF">E8A74_13365</name>
</gene>
<dbReference type="GO" id="GO:0020037">
    <property type="term" value="F:heme binding"/>
    <property type="evidence" value="ECO:0007669"/>
    <property type="project" value="InterPro"/>
</dbReference>
<feature type="domain" description="Cytochrome c" evidence="6">
    <location>
        <begin position="334"/>
        <end position="487"/>
    </location>
</feature>
<evidence type="ECO:0000259" key="6">
    <source>
        <dbReference type="PROSITE" id="PS51007"/>
    </source>
</evidence>
<evidence type="ECO:0000313" key="7">
    <source>
        <dbReference type="EMBL" id="TKD09255.1"/>
    </source>
</evidence>
<evidence type="ECO:0000256" key="5">
    <source>
        <dbReference type="SAM" id="SignalP"/>
    </source>
</evidence>
<keyword evidence="8" id="KW-1185">Reference proteome</keyword>
<dbReference type="Pfam" id="PF06537">
    <property type="entry name" value="DHOR"/>
    <property type="match status" value="1"/>
</dbReference>
<dbReference type="GO" id="GO:0009055">
    <property type="term" value="F:electron transfer activity"/>
    <property type="evidence" value="ECO:0007669"/>
    <property type="project" value="InterPro"/>
</dbReference>
<dbReference type="Proteomes" id="UP000309215">
    <property type="component" value="Unassembled WGS sequence"/>
</dbReference>
<sequence>MRRALVLSLVATTLAACALDPAPVPTAQKGSARALGVYTTDLESDLERQAYDALARDARRREHRFLDAADPGHLARAIRVEQADLEAGVHSPEEIFQLGAQIFHATFTPAMGYGGKDRPHLARFHEGRRGGPDAMRCDSCHWRGGPGGAGDAADNTYLAGDGDRQSSALARNPPSLVGAGFVELVAREMSGELARARDALVGKAKAEGKPARGPLVAKGVAFGELEARPDGALDGTSLLGVDTDLVVKPFGWKGHFASLRDVVEDELNIHHGMQSTWLVTHGEPARIGSFGGTDPDGDGVADEIREGQVTALALFLAMQEVPVVDPPEDQDHIVHLGAGEARFHALGCASCHIPALPLDSAVYSLPSREGGAEVRVDLAADAAAPRITPPFDGGPLRVYLYSDLKRHDMGPGLAEKQADRGVRPGTFLTRPLWGVARSRPYLHDARAPTLEDAILLHGGEAQAARDAFAALSESERADLRVFLTSLTRARRLSVP</sequence>
<dbReference type="PROSITE" id="PS51007">
    <property type="entry name" value="CYTC"/>
    <property type="match status" value="1"/>
</dbReference>
<dbReference type="SUPFAM" id="SSF46626">
    <property type="entry name" value="Cytochrome c"/>
    <property type="match status" value="1"/>
</dbReference>
<dbReference type="InterPro" id="IPR051395">
    <property type="entry name" value="Cytochrome_c_Peroxidase/MauG"/>
</dbReference>
<dbReference type="EMBL" id="SSMQ01000011">
    <property type="protein sequence ID" value="TKD09255.1"/>
    <property type="molecule type" value="Genomic_DNA"/>
</dbReference>
<evidence type="ECO:0000313" key="8">
    <source>
        <dbReference type="Proteomes" id="UP000309215"/>
    </source>
</evidence>
<dbReference type="GO" id="GO:0004130">
    <property type="term" value="F:cytochrome-c peroxidase activity"/>
    <property type="evidence" value="ECO:0007669"/>
    <property type="project" value="TreeGrafter"/>
</dbReference>
<feature type="signal peptide" evidence="5">
    <location>
        <begin position="1"/>
        <end position="18"/>
    </location>
</feature>
<keyword evidence="3 4" id="KW-0408">Iron</keyword>
<keyword evidence="1 4" id="KW-0349">Heme</keyword>
<dbReference type="RefSeq" id="WP_136929365.1">
    <property type="nucleotide sequence ID" value="NZ_SSMQ01000011.1"/>
</dbReference>
<dbReference type="Gene3D" id="1.10.760.10">
    <property type="entry name" value="Cytochrome c-like domain"/>
    <property type="match status" value="2"/>
</dbReference>
<dbReference type="InterPro" id="IPR010538">
    <property type="entry name" value="DHOR"/>
</dbReference>
<evidence type="ECO:0000256" key="1">
    <source>
        <dbReference type="ARBA" id="ARBA00022617"/>
    </source>
</evidence>
<dbReference type="InterPro" id="IPR009056">
    <property type="entry name" value="Cyt_c-like_dom"/>
</dbReference>
<proteinExistence type="predicted"/>
<comment type="caution">
    <text evidence="7">The sequence shown here is derived from an EMBL/GenBank/DDBJ whole genome shotgun (WGS) entry which is preliminary data.</text>
</comment>
<dbReference type="AlphaFoldDB" id="A0A4U1JE30"/>
<evidence type="ECO:0000256" key="4">
    <source>
        <dbReference type="PROSITE-ProRule" id="PRU00433"/>
    </source>
</evidence>
<keyword evidence="2 4" id="KW-0479">Metal-binding</keyword>
<name>A0A4U1JE30_9BACT</name>
<dbReference type="InterPro" id="IPR036909">
    <property type="entry name" value="Cyt_c-like_dom_sf"/>
</dbReference>
<dbReference type="PROSITE" id="PS51257">
    <property type="entry name" value="PROKAR_LIPOPROTEIN"/>
    <property type="match status" value="1"/>
</dbReference>
<evidence type="ECO:0000256" key="3">
    <source>
        <dbReference type="ARBA" id="ARBA00023004"/>
    </source>
</evidence>
<dbReference type="PANTHER" id="PTHR30600:SF4">
    <property type="entry name" value="CYTOCHROME C DOMAIN-CONTAINING PROTEIN"/>
    <property type="match status" value="1"/>
</dbReference>